<dbReference type="Proteomes" id="UP000277803">
    <property type="component" value="Unassembled WGS sequence"/>
</dbReference>
<dbReference type="RefSeq" id="WP_119982493.1">
    <property type="nucleotide sequence ID" value="NZ_QXZZ01000026.1"/>
</dbReference>
<dbReference type="Pfam" id="PF10076">
    <property type="entry name" value="Phage_Mu_Gp48"/>
    <property type="match status" value="1"/>
</dbReference>
<evidence type="ECO:0000313" key="2">
    <source>
        <dbReference type="Proteomes" id="UP000277803"/>
    </source>
</evidence>
<dbReference type="InterPro" id="IPR018755">
    <property type="entry name" value="Phage_Mu_Gp48"/>
</dbReference>
<reference evidence="1 2" key="1">
    <citation type="submission" date="2018-09" db="EMBL/GenBank/DDBJ databases">
        <title>Genome sequence of Veillonella atypica isolated from periodontal Korean patients.</title>
        <authorList>
            <person name="Lee J.-H."/>
            <person name="Moon J.-H."/>
            <person name="Shin S.-Y."/>
        </authorList>
    </citation>
    <scope>NUCLEOTIDE SEQUENCE [LARGE SCALE GENOMIC DNA]</scope>
    <source>
        <strain evidence="1 2">KHUD_V1</strain>
    </source>
</reference>
<organism evidence="1 2">
    <name type="scientific">Veillonella atypica</name>
    <dbReference type="NCBI Taxonomy" id="39777"/>
    <lineage>
        <taxon>Bacteria</taxon>
        <taxon>Bacillati</taxon>
        <taxon>Bacillota</taxon>
        <taxon>Negativicutes</taxon>
        <taxon>Veillonellales</taxon>
        <taxon>Veillonellaceae</taxon>
        <taxon>Veillonella</taxon>
    </lineage>
</organism>
<gene>
    <name evidence="1" type="ORF">D2965_05105</name>
</gene>
<evidence type="ECO:0000313" key="1">
    <source>
        <dbReference type="EMBL" id="RJY50461.1"/>
    </source>
</evidence>
<dbReference type="EMBL" id="QXZZ01000026">
    <property type="protein sequence ID" value="RJY50461.1"/>
    <property type="molecule type" value="Genomic_DNA"/>
</dbReference>
<sequence length="189" mass="22118">MTIFDNYTRIIDLSEFAVPVSGETAEMQEIYRVESIEMQALWNTMVEIFREQFIMTAESHGLTQWETILDIIPASDDTIDDRRFNILLALAGQRPYTEIKLRELLNGICGEGNYQIIEDYKNYNVHFKVSLGVKKQRDAVSKLLKDLIPMNLIYDVDLLYNRHIDLARYTHKELAQFTHFVLNQEVLPK</sequence>
<accession>A0A3A6WIX6</accession>
<comment type="caution">
    <text evidence="1">The sequence shown here is derived from an EMBL/GenBank/DDBJ whole genome shotgun (WGS) entry which is preliminary data.</text>
</comment>
<name>A0A3A6WIX6_9FIRM</name>
<protein>
    <submittedName>
        <fullName evidence="1">DUF2313 domain-containing protein</fullName>
    </submittedName>
</protein>
<proteinExistence type="predicted"/>
<dbReference type="AlphaFoldDB" id="A0A3A6WIX6"/>